<dbReference type="GO" id="GO:0006261">
    <property type="term" value="P:DNA-templated DNA replication"/>
    <property type="evidence" value="ECO:0007669"/>
    <property type="project" value="TreeGrafter"/>
</dbReference>
<dbReference type="PANTHER" id="PTHR11669:SF20">
    <property type="entry name" value="REPLICATION FACTOR C SUBUNIT 4"/>
    <property type="match status" value="1"/>
</dbReference>
<dbReference type="SUPFAM" id="SSF52540">
    <property type="entry name" value="P-loop containing nucleoside triphosphate hydrolases"/>
    <property type="match status" value="1"/>
</dbReference>
<reference evidence="5" key="1">
    <citation type="journal article" date="2020" name="Nature">
        <title>Giant virus diversity and host interactions through global metagenomics.</title>
        <authorList>
            <person name="Schulz F."/>
            <person name="Roux S."/>
            <person name="Paez-Espino D."/>
            <person name="Jungbluth S."/>
            <person name="Walsh D.A."/>
            <person name="Denef V.J."/>
            <person name="McMahon K.D."/>
            <person name="Konstantinidis K.T."/>
            <person name="Eloe-Fadrosh E.A."/>
            <person name="Kyrpides N.C."/>
            <person name="Woyke T."/>
        </authorList>
    </citation>
    <scope>NUCLEOTIDE SEQUENCE</scope>
    <source>
        <strain evidence="5">GVMAG-M-3300009155-2</strain>
    </source>
</reference>
<dbReference type="AlphaFoldDB" id="A0A6C0ESL6"/>
<keyword evidence="3" id="KW-0067">ATP-binding</keyword>
<dbReference type="PANTHER" id="PTHR11669">
    <property type="entry name" value="REPLICATION FACTOR C / DNA POLYMERASE III GAMMA-TAU SUBUNIT"/>
    <property type="match status" value="1"/>
</dbReference>
<dbReference type="GO" id="GO:0005663">
    <property type="term" value="C:DNA replication factor C complex"/>
    <property type="evidence" value="ECO:0007669"/>
    <property type="project" value="TreeGrafter"/>
</dbReference>
<dbReference type="InterPro" id="IPR050238">
    <property type="entry name" value="DNA_Rep/Repair_Clamp_Loader"/>
</dbReference>
<dbReference type="EMBL" id="MN738917">
    <property type="protein sequence ID" value="QHT31319.1"/>
    <property type="molecule type" value="Genomic_DNA"/>
</dbReference>
<dbReference type="GO" id="GO:0005634">
    <property type="term" value="C:nucleus"/>
    <property type="evidence" value="ECO:0007669"/>
    <property type="project" value="TreeGrafter"/>
</dbReference>
<dbReference type="InterPro" id="IPR003593">
    <property type="entry name" value="AAA+_ATPase"/>
</dbReference>
<dbReference type="CDD" id="cd00009">
    <property type="entry name" value="AAA"/>
    <property type="match status" value="1"/>
</dbReference>
<dbReference type="Gene3D" id="1.10.8.60">
    <property type="match status" value="1"/>
</dbReference>
<dbReference type="GO" id="GO:0003689">
    <property type="term" value="F:DNA clamp loader activity"/>
    <property type="evidence" value="ECO:0007669"/>
    <property type="project" value="TreeGrafter"/>
</dbReference>
<keyword evidence="1" id="KW-0235">DNA replication</keyword>
<evidence type="ECO:0000256" key="1">
    <source>
        <dbReference type="ARBA" id="ARBA00022705"/>
    </source>
</evidence>
<sequence length="321" mass="37722">MSKIPFVEAHRPKHFDDIVLDHLNKKILKNIIQTAYFPNLLFYGPPGTGKTTTIINLINSYQEKVGVKNKDLIIHLNASDERGIDIIRNQISCFVNSNPLFNSGLKFVILDEVDYMTKNAQQALRYLLQNYSNSVRFCLICNYISKIDEGLQNEFIRLRFNQLPNDEIIKFLQHISNSENLNLTMESLSSIQKLYKSDIRSMINFIQTNQDILKNQKNDKYNIVKFNIIDNKIWENILIQIKDKKNIEEINLYIHNISINYNIDKKNIIKDFINYIIRNKSNILNSKFFNFVENLMHSQNLNNHIHIYYSLSQLSELLLDA</sequence>
<feature type="domain" description="AAA+ ATPase" evidence="4">
    <location>
        <begin position="36"/>
        <end position="165"/>
    </location>
</feature>
<keyword evidence="2" id="KW-0547">Nucleotide-binding</keyword>
<dbReference type="GO" id="GO:0006281">
    <property type="term" value="P:DNA repair"/>
    <property type="evidence" value="ECO:0007669"/>
    <property type="project" value="TreeGrafter"/>
</dbReference>
<name>A0A6C0ESL6_9ZZZZ</name>
<proteinExistence type="predicted"/>
<evidence type="ECO:0000256" key="2">
    <source>
        <dbReference type="ARBA" id="ARBA00022741"/>
    </source>
</evidence>
<evidence type="ECO:0000256" key="3">
    <source>
        <dbReference type="ARBA" id="ARBA00022840"/>
    </source>
</evidence>
<dbReference type="InterPro" id="IPR003959">
    <property type="entry name" value="ATPase_AAA_core"/>
</dbReference>
<protein>
    <recommendedName>
        <fullName evidence="4">AAA+ ATPase domain-containing protein</fullName>
    </recommendedName>
</protein>
<evidence type="ECO:0000259" key="4">
    <source>
        <dbReference type="SMART" id="SM00382"/>
    </source>
</evidence>
<evidence type="ECO:0000313" key="5">
    <source>
        <dbReference type="EMBL" id="QHT31319.1"/>
    </source>
</evidence>
<dbReference type="GO" id="GO:0016887">
    <property type="term" value="F:ATP hydrolysis activity"/>
    <property type="evidence" value="ECO:0007669"/>
    <property type="project" value="InterPro"/>
</dbReference>
<dbReference type="InterPro" id="IPR027417">
    <property type="entry name" value="P-loop_NTPase"/>
</dbReference>
<dbReference type="Gene3D" id="3.40.50.300">
    <property type="entry name" value="P-loop containing nucleotide triphosphate hydrolases"/>
    <property type="match status" value="1"/>
</dbReference>
<accession>A0A6C0ESL6</accession>
<dbReference type="GO" id="GO:0005524">
    <property type="term" value="F:ATP binding"/>
    <property type="evidence" value="ECO:0007669"/>
    <property type="project" value="UniProtKB-KW"/>
</dbReference>
<dbReference type="Pfam" id="PF00004">
    <property type="entry name" value="AAA"/>
    <property type="match status" value="1"/>
</dbReference>
<organism evidence="5">
    <name type="scientific">viral metagenome</name>
    <dbReference type="NCBI Taxonomy" id="1070528"/>
    <lineage>
        <taxon>unclassified sequences</taxon>
        <taxon>metagenomes</taxon>
        <taxon>organismal metagenomes</taxon>
    </lineage>
</organism>
<dbReference type="SMART" id="SM00382">
    <property type="entry name" value="AAA"/>
    <property type="match status" value="1"/>
</dbReference>